<sequence length="209" mass="23485">MAVADYTSHDFQVADCKHHRRTSRSLKQNRNPCPPSCVDCCREDAEYNKEPLPSCLRDENRSKTWQIQVDSNKANKLHRSASGTRSLRRHHHHHHPTVDAQSEIQMAKSMSSSFLISNATYTPPSRAAILDGGTPLHSFDMLDSPLHSLPLAAFVKAPSVRDTERMVNREYEIVDSNGAMATGRRARELLRQPPALYAIPATDGDFELI</sequence>
<feature type="region of interest" description="Disordered" evidence="1">
    <location>
        <begin position="74"/>
        <end position="98"/>
    </location>
</feature>
<comment type="caution">
    <text evidence="2">The sequence shown here is derived from an EMBL/GenBank/DDBJ whole genome shotgun (WGS) entry which is preliminary data.</text>
</comment>
<evidence type="ECO:0000313" key="3">
    <source>
        <dbReference type="Proteomes" id="UP001642502"/>
    </source>
</evidence>
<protein>
    <submittedName>
        <fullName evidence="2">Uncharacterized protein</fullName>
    </submittedName>
</protein>
<organism evidence="2 3">
    <name type="scientific">Sporothrix epigloea</name>
    <dbReference type="NCBI Taxonomy" id="1892477"/>
    <lineage>
        <taxon>Eukaryota</taxon>
        <taxon>Fungi</taxon>
        <taxon>Dikarya</taxon>
        <taxon>Ascomycota</taxon>
        <taxon>Pezizomycotina</taxon>
        <taxon>Sordariomycetes</taxon>
        <taxon>Sordariomycetidae</taxon>
        <taxon>Ophiostomatales</taxon>
        <taxon>Ophiostomataceae</taxon>
        <taxon>Sporothrix</taxon>
    </lineage>
</organism>
<evidence type="ECO:0000256" key="1">
    <source>
        <dbReference type="SAM" id="MobiDB-lite"/>
    </source>
</evidence>
<evidence type="ECO:0000313" key="2">
    <source>
        <dbReference type="EMBL" id="CAK7270024.1"/>
    </source>
</evidence>
<name>A0ABP0DP21_9PEZI</name>
<dbReference type="Proteomes" id="UP001642502">
    <property type="component" value="Unassembled WGS sequence"/>
</dbReference>
<accession>A0ABP0DP21</accession>
<dbReference type="EMBL" id="CAWUON010000054">
    <property type="protein sequence ID" value="CAK7270024.1"/>
    <property type="molecule type" value="Genomic_DNA"/>
</dbReference>
<reference evidence="2 3" key="1">
    <citation type="submission" date="2024-01" db="EMBL/GenBank/DDBJ databases">
        <authorList>
            <person name="Allen C."/>
            <person name="Tagirdzhanova G."/>
        </authorList>
    </citation>
    <scope>NUCLEOTIDE SEQUENCE [LARGE SCALE GENOMIC DNA]</scope>
    <source>
        <strain evidence="2 3">CBS 119000</strain>
    </source>
</reference>
<keyword evidence="3" id="KW-1185">Reference proteome</keyword>
<gene>
    <name evidence="2" type="ORF">SEPCBS119000_003872</name>
</gene>
<feature type="compositionally biased region" description="Basic residues" evidence="1">
    <location>
        <begin position="86"/>
        <end position="95"/>
    </location>
</feature>
<proteinExistence type="predicted"/>